<accession>A0ABR7TI84</accession>
<dbReference type="EMBL" id="JACVFC010000001">
    <property type="protein sequence ID" value="MBC9929700.1"/>
    <property type="molecule type" value="Genomic_DNA"/>
</dbReference>
<dbReference type="Proteomes" id="UP000659124">
    <property type="component" value="Unassembled WGS sequence"/>
</dbReference>
<protein>
    <submittedName>
        <fullName evidence="1">Uncharacterized protein</fullName>
    </submittedName>
</protein>
<keyword evidence="2" id="KW-1185">Reference proteome</keyword>
<organism evidence="1 2">
    <name type="scientific">Chitinophaga qingshengii</name>
    <dbReference type="NCBI Taxonomy" id="1569794"/>
    <lineage>
        <taxon>Bacteria</taxon>
        <taxon>Pseudomonadati</taxon>
        <taxon>Bacteroidota</taxon>
        <taxon>Chitinophagia</taxon>
        <taxon>Chitinophagales</taxon>
        <taxon>Chitinophagaceae</taxon>
        <taxon>Chitinophaga</taxon>
    </lineage>
</organism>
<evidence type="ECO:0000313" key="1">
    <source>
        <dbReference type="EMBL" id="MBC9929700.1"/>
    </source>
</evidence>
<comment type="caution">
    <text evidence="1">The sequence shown here is derived from an EMBL/GenBank/DDBJ whole genome shotgun (WGS) entry which is preliminary data.</text>
</comment>
<evidence type="ECO:0000313" key="2">
    <source>
        <dbReference type="Proteomes" id="UP000659124"/>
    </source>
</evidence>
<sequence>MGIFFKITCESQGAKTAEKAFINNRVLDYILNSLNDYTWQDQISSKLRTLNPQYSHITLGTILRLFLSKNIEAGNLKSFSRYVKKDGKLVIDQMLVADKYESLSEDATRQAICDEVYNYFEEVILKNKAKFQDFDAVSFVPLLKKGFQDIKEKNLQNGGNRLETQG</sequence>
<proteinExistence type="predicted"/>
<gene>
    <name evidence="1" type="ORF">ICL07_04885</name>
</gene>
<dbReference type="RefSeq" id="WP_188086805.1">
    <property type="nucleotide sequence ID" value="NZ_JACVFC010000001.1"/>
</dbReference>
<reference evidence="1 2" key="1">
    <citation type="submission" date="2020-09" db="EMBL/GenBank/DDBJ databases">
        <title>Genome sequences of type strains of Chitinophaga qingshengii and Chitinophaga varians.</title>
        <authorList>
            <person name="Kittiwongwattana C."/>
        </authorList>
    </citation>
    <scope>NUCLEOTIDE SEQUENCE [LARGE SCALE GENOMIC DNA]</scope>
    <source>
        <strain evidence="1 2">JCM 30026</strain>
    </source>
</reference>
<name>A0ABR7TI84_9BACT</name>